<comment type="subcellular location">
    <subcellularLocation>
        <location evidence="7">Cytoplasm</location>
    </subcellularLocation>
</comment>
<dbReference type="GO" id="GO:0042823">
    <property type="term" value="P:pyridoxal phosphate biosynthetic process"/>
    <property type="evidence" value="ECO:0007669"/>
    <property type="project" value="UniProtKB-UniRule"/>
</dbReference>
<dbReference type="NCBIfam" id="TIGR00557">
    <property type="entry name" value="pdxA"/>
    <property type="match status" value="1"/>
</dbReference>
<evidence type="ECO:0000256" key="4">
    <source>
        <dbReference type="ARBA" id="ARBA00023002"/>
    </source>
</evidence>
<keyword evidence="3 7" id="KW-0521">NADP</keyword>
<organism evidence="8 9">
    <name type="scientific">Desulfobacula toluolica (strain DSM 7467 / Tol2)</name>
    <dbReference type="NCBI Taxonomy" id="651182"/>
    <lineage>
        <taxon>Bacteria</taxon>
        <taxon>Pseudomonadati</taxon>
        <taxon>Thermodesulfobacteriota</taxon>
        <taxon>Desulfobacteria</taxon>
        <taxon>Desulfobacterales</taxon>
        <taxon>Desulfobacteraceae</taxon>
        <taxon>Desulfobacula</taxon>
    </lineage>
</organism>
<protein>
    <recommendedName>
        <fullName evidence="7">4-hydroxythreonine-4-phosphate dehydrogenase</fullName>
        <ecNumber evidence="7">1.1.1.262</ecNumber>
    </recommendedName>
    <alternativeName>
        <fullName evidence="7">4-(phosphohydroxy)-L-threonine dehydrogenase</fullName>
    </alternativeName>
</protein>
<comment type="cofactor">
    <cofactor evidence="7">
        <name>a divalent metal cation</name>
        <dbReference type="ChEBI" id="CHEBI:60240"/>
    </cofactor>
    <text evidence="7">Binds 1 divalent metal cation per subunit.</text>
</comment>
<feature type="binding site" evidence="7">
    <location>
        <position position="273"/>
    </location>
    <ligand>
        <name>a divalent metal cation</name>
        <dbReference type="ChEBI" id="CHEBI:60240"/>
        <note>ligand shared between dimeric partners</note>
    </ligand>
</feature>
<proteinExistence type="inferred from homology"/>
<dbReference type="PANTHER" id="PTHR30004:SF6">
    <property type="entry name" value="D-THREONATE 4-PHOSPHATE DEHYDROGENASE"/>
    <property type="match status" value="1"/>
</dbReference>
<comment type="miscellaneous">
    <text evidence="7">The active site is located at the dimer interface.</text>
</comment>
<evidence type="ECO:0000313" key="9">
    <source>
        <dbReference type="Proteomes" id="UP000007347"/>
    </source>
</evidence>
<comment type="similarity">
    <text evidence="7">Belongs to the PdxA family.</text>
</comment>
<dbReference type="GO" id="GO:0046872">
    <property type="term" value="F:metal ion binding"/>
    <property type="evidence" value="ECO:0007669"/>
    <property type="project" value="UniProtKB-UniRule"/>
</dbReference>
<dbReference type="GO" id="GO:0050570">
    <property type="term" value="F:4-hydroxythreonine-4-phosphate dehydrogenase activity"/>
    <property type="evidence" value="ECO:0007669"/>
    <property type="project" value="UniProtKB-UniRule"/>
</dbReference>
<keyword evidence="6 7" id="KW-0664">Pyridoxine biosynthesis</keyword>
<comment type="pathway">
    <text evidence="7">Cofactor biosynthesis; pyridoxine 5'-phosphate biosynthesis; pyridoxine 5'-phosphate from D-erythrose 4-phosphate: step 4/5.</text>
</comment>
<keyword evidence="2 7" id="KW-0479">Metal-binding</keyword>
<keyword evidence="9" id="KW-1185">Reference proteome</keyword>
<feature type="binding site" evidence="7">
    <location>
        <position position="299"/>
    </location>
    <ligand>
        <name>substrate</name>
    </ligand>
</feature>
<sequence>MKHSNARHIIGITMGDPVGIGPEILVKALNDSTLYAVCKPLILGDSHIIKKALSLLNISNNINIIDNPEQGKYQSGTLDIMDISTIDTNQSDLSYPTVETGTAMQNYITCAIDLALAGRIAGLVTCPITKTAMKLAGSQFHGHTELLAHRTDAKEYAMMLTGNRLKVILVTIHIPLSRVSESLTTQGILKKIKLAHTSLKDRFNIPMPNIAVAGLNPHAGEESMFGREEEDIIAPAVMLAKEEGLKVTGPLPPDTVFYQAVNGRYDAVICMYHDQGLIPFKLIHFKDGVNTTLGLSIIRTSVDHGTAYDIAWQGIADPSSLIQAVKTAAFQAQNRKREQIENENKW</sequence>
<comment type="catalytic activity">
    <reaction evidence="7">
        <text>4-(phosphooxy)-L-threonine + NAD(+) = 3-amino-2-oxopropyl phosphate + CO2 + NADH</text>
        <dbReference type="Rhea" id="RHEA:32275"/>
        <dbReference type="ChEBI" id="CHEBI:16526"/>
        <dbReference type="ChEBI" id="CHEBI:57279"/>
        <dbReference type="ChEBI" id="CHEBI:57540"/>
        <dbReference type="ChEBI" id="CHEBI:57945"/>
        <dbReference type="ChEBI" id="CHEBI:58452"/>
        <dbReference type="EC" id="1.1.1.262"/>
    </reaction>
</comment>
<dbReference type="SUPFAM" id="SSF53659">
    <property type="entry name" value="Isocitrate/Isopropylmalate dehydrogenase-like"/>
    <property type="match status" value="1"/>
</dbReference>
<gene>
    <name evidence="7 8" type="primary">pdxA</name>
    <name evidence="8" type="ordered locus">TOL2_C22910</name>
</gene>
<dbReference type="PANTHER" id="PTHR30004">
    <property type="entry name" value="4-HYDROXYTHREONINE-4-PHOSPHATE DEHYDROGENASE"/>
    <property type="match status" value="1"/>
</dbReference>
<keyword evidence="5 7" id="KW-0520">NAD</keyword>
<dbReference type="HAMAP" id="MF_00536">
    <property type="entry name" value="PdxA"/>
    <property type="match status" value="1"/>
</dbReference>
<dbReference type="InterPro" id="IPR005255">
    <property type="entry name" value="PdxA_fam"/>
</dbReference>
<feature type="binding site" evidence="7">
    <location>
        <position position="218"/>
    </location>
    <ligand>
        <name>a divalent metal cation</name>
        <dbReference type="ChEBI" id="CHEBI:60240"/>
        <note>ligand shared between dimeric partners</note>
    </ligand>
</feature>
<dbReference type="STRING" id="651182.TOL2_C22910"/>
<dbReference type="Gene3D" id="3.40.718.10">
    <property type="entry name" value="Isopropylmalate Dehydrogenase"/>
    <property type="match status" value="1"/>
</dbReference>
<dbReference type="KEGG" id="dto:TOL2_C22910"/>
<dbReference type="InterPro" id="IPR037510">
    <property type="entry name" value="PdxA"/>
</dbReference>
<evidence type="ECO:0000256" key="6">
    <source>
        <dbReference type="ARBA" id="ARBA00023096"/>
    </source>
</evidence>
<dbReference type="EMBL" id="FO203503">
    <property type="protein sequence ID" value="CCK80452.1"/>
    <property type="molecule type" value="Genomic_DNA"/>
</dbReference>
<dbReference type="UniPathway" id="UPA00244">
    <property type="reaction ID" value="UER00312"/>
</dbReference>
<dbReference type="HOGENOM" id="CLU_040168_0_0_7"/>
<feature type="binding site" evidence="7">
    <location>
        <position position="290"/>
    </location>
    <ligand>
        <name>substrate</name>
    </ligand>
</feature>
<dbReference type="Proteomes" id="UP000007347">
    <property type="component" value="Chromosome"/>
</dbReference>
<dbReference type="PATRIC" id="fig|651182.5.peg.2712"/>
<evidence type="ECO:0000256" key="1">
    <source>
        <dbReference type="ARBA" id="ARBA00022490"/>
    </source>
</evidence>
<dbReference type="GO" id="GO:0005737">
    <property type="term" value="C:cytoplasm"/>
    <property type="evidence" value="ECO:0007669"/>
    <property type="project" value="UniProtKB-SubCell"/>
</dbReference>
<evidence type="ECO:0000313" key="8">
    <source>
        <dbReference type="EMBL" id="CCK80452.1"/>
    </source>
</evidence>
<comment type="function">
    <text evidence="7">Catalyzes the NAD(P)-dependent oxidation of 4-(phosphooxy)-L-threonine (HTP) into 2-amino-3-oxo-4-(phosphooxy)butyric acid which spontaneously decarboxylates to form 3-amino-2-oxopropyl phosphate (AHAP).</text>
</comment>
<feature type="binding site" evidence="7">
    <location>
        <position position="281"/>
    </location>
    <ligand>
        <name>substrate</name>
    </ligand>
</feature>
<reference evidence="8 9" key="1">
    <citation type="journal article" date="2013" name="Environ. Microbiol.">
        <title>Complete genome, catabolic sub-proteomes and key-metabolites of Desulfobacula toluolica Tol2, a marine, aromatic compound-degrading, sulfate-reducing bacterium.</title>
        <authorList>
            <person name="Wohlbrand L."/>
            <person name="Jacob J.H."/>
            <person name="Kube M."/>
            <person name="Mussmann M."/>
            <person name="Jarling R."/>
            <person name="Beck A."/>
            <person name="Amann R."/>
            <person name="Wilkes H."/>
            <person name="Reinhardt R."/>
            <person name="Rabus R."/>
        </authorList>
    </citation>
    <scope>NUCLEOTIDE SEQUENCE [LARGE SCALE GENOMIC DNA]</scope>
    <source>
        <strain evidence="9">DSM 7467 / Tol2</strain>
    </source>
</reference>
<feature type="binding site" evidence="7">
    <location>
        <position position="143"/>
    </location>
    <ligand>
        <name>substrate</name>
    </ligand>
</feature>
<accession>K0NNW0</accession>
<feature type="binding site" evidence="7">
    <location>
        <position position="173"/>
    </location>
    <ligand>
        <name>a divalent metal cation</name>
        <dbReference type="ChEBI" id="CHEBI:60240"/>
        <note>ligand shared between dimeric partners</note>
    </ligand>
</feature>
<evidence type="ECO:0000256" key="2">
    <source>
        <dbReference type="ARBA" id="ARBA00022723"/>
    </source>
</evidence>
<evidence type="ECO:0000256" key="7">
    <source>
        <dbReference type="HAMAP-Rule" id="MF_00536"/>
    </source>
</evidence>
<evidence type="ECO:0000256" key="5">
    <source>
        <dbReference type="ARBA" id="ARBA00023027"/>
    </source>
</evidence>
<feature type="binding site" evidence="7">
    <location>
        <position position="144"/>
    </location>
    <ligand>
        <name>substrate</name>
    </ligand>
</feature>
<dbReference type="OrthoDB" id="9801783at2"/>
<dbReference type="RefSeq" id="WP_014957764.1">
    <property type="nucleotide sequence ID" value="NC_018645.1"/>
</dbReference>
<dbReference type="AlphaFoldDB" id="K0NNW0"/>
<dbReference type="GO" id="GO:0051287">
    <property type="term" value="F:NAD binding"/>
    <property type="evidence" value="ECO:0007669"/>
    <property type="project" value="InterPro"/>
</dbReference>
<dbReference type="EC" id="1.1.1.262" evidence="7"/>
<comment type="subunit">
    <text evidence="7">Homodimer.</text>
</comment>
<keyword evidence="1 7" id="KW-0963">Cytoplasm</keyword>
<keyword evidence="4 7" id="KW-0560">Oxidoreductase</keyword>
<dbReference type="GO" id="GO:0008615">
    <property type="term" value="P:pyridoxine biosynthetic process"/>
    <property type="evidence" value="ECO:0007669"/>
    <property type="project" value="UniProtKB-UniRule"/>
</dbReference>
<evidence type="ECO:0000256" key="3">
    <source>
        <dbReference type="ARBA" id="ARBA00022857"/>
    </source>
</evidence>
<dbReference type="Pfam" id="PF04166">
    <property type="entry name" value="PdxA"/>
    <property type="match status" value="1"/>
</dbReference>
<name>K0NNW0_DESTT</name>